<feature type="compositionally biased region" description="Polar residues" evidence="1">
    <location>
        <begin position="216"/>
        <end position="232"/>
    </location>
</feature>
<reference evidence="2" key="1">
    <citation type="submission" date="2016-10" db="EMBL/GenBank/DDBJ databases">
        <authorList>
            <person name="Benchimol M."/>
            <person name="Almeida L.G."/>
            <person name="Vasconcelos A.T."/>
            <person name="Perreira-Neves A."/>
            <person name="Rosa I.A."/>
            <person name="Tasca T."/>
            <person name="Bogo M.R."/>
            <person name="de Souza W."/>
        </authorList>
    </citation>
    <scope>NUCLEOTIDE SEQUENCE [LARGE SCALE GENOMIC DNA]</scope>
    <source>
        <strain evidence="2">K</strain>
    </source>
</reference>
<sequence>MKHFIIPLIEKLHDDLEQNFPDIRQFSYNNKYYITIENESLPNYDDLQKKGIKAYGKSNYTEFTVPSFNISEIFVDTRLREFPDMAESLCSRPKVHLHQLYFKLVNSNIEENQKLFGILQKIKVISSYKLSGLPIFQVTPIPKGLSESQFSRMCKKYFPELQIQNLAISDGSVYCLMKNENEVTIAINCLDNGKINDVLISAKAIASEFSIPEVKQNPSIGFTSPQTNSQKANPKLKSPQKEETKENPQTETHPFILPDSPPSNSTQPSFTPPDFTPPDSIQPSFTPPKKVQKTPKSDEKSDKFNNKPITEVKQNPTIGFTSPQTNKENPQTETKKTGIPAFTPPQKSQKESNECVNKKPLFEPPPTLSFTQPPVFRSPESDHENNSLTSFASDASKTTHPISPDTFQSNLEFKPPPFDNLSKSSGAHPTNKNKGNAFVQNAPKTVFQPPGTQNSLDNSKKLKHNFLPS</sequence>
<dbReference type="VEuPathDB" id="TrichDB:TRFO_27144"/>
<organism evidence="2 3">
    <name type="scientific">Tritrichomonas foetus</name>
    <dbReference type="NCBI Taxonomy" id="1144522"/>
    <lineage>
        <taxon>Eukaryota</taxon>
        <taxon>Metamonada</taxon>
        <taxon>Parabasalia</taxon>
        <taxon>Tritrichomonadida</taxon>
        <taxon>Tritrichomonadidae</taxon>
        <taxon>Tritrichomonas</taxon>
    </lineage>
</organism>
<feature type="compositionally biased region" description="Polar residues" evidence="1">
    <location>
        <begin position="312"/>
        <end position="332"/>
    </location>
</feature>
<evidence type="ECO:0000313" key="2">
    <source>
        <dbReference type="EMBL" id="OHT05207.1"/>
    </source>
</evidence>
<feature type="compositionally biased region" description="Basic and acidic residues" evidence="1">
    <location>
        <begin position="239"/>
        <end position="248"/>
    </location>
</feature>
<dbReference type="EMBL" id="MLAK01000766">
    <property type="protein sequence ID" value="OHT05207.1"/>
    <property type="molecule type" value="Genomic_DNA"/>
</dbReference>
<dbReference type="GeneID" id="94840067"/>
<feature type="compositionally biased region" description="Polar residues" evidence="1">
    <location>
        <begin position="386"/>
        <end position="411"/>
    </location>
</feature>
<protein>
    <submittedName>
        <fullName evidence="2">Uncharacterized protein</fullName>
    </submittedName>
</protein>
<comment type="caution">
    <text evidence="2">The sequence shown here is derived from an EMBL/GenBank/DDBJ whole genome shotgun (WGS) entry which is preliminary data.</text>
</comment>
<keyword evidence="3" id="KW-1185">Reference proteome</keyword>
<dbReference type="AlphaFoldDB" id="A0A1J4K1E7"/>
<proteinExistence type="predicted"/>
<feature type="region of interest" description="Disordered" evidence="1">
    <location>
        <begin position="216"/>
        <end position="469"/>
    </location>
</feature>
<evidence type="ECO:0000256" key="1">
    <source>
        <dbReference type="SAM" id="MobiDB-lite"/>
    </source>
</evidence>
<name>A0A1J4K1E7_9EUKA</name>
<feature type="compositionally biased region" description="Basic and acidic residues" evidence="1">
    <location>
        <begin position="348"/>
        <end position="361"/>
    </location>
</feature>
<dbReference type="RefSeq" id="XP_068358343.1">
    <property type="nucleotide sequence ID" value="XM_068505363.1"/>
</dbReference>
<evidence type="ECO:0000313" key="3">
    <source>
        <dbReference type="Proteomes" id="UP000179807"/>
    </source>
</evidence>
<feature type="compositionally biased region" description="Polar residues" evidence="1">
    <location>
        <begin position="421"/>
        <end position="443"/>
    </location>
</feature>
<dbReference type="Proteomes" id="UP000179807">
    <property type="component" value="Unassembled WGS sequence"/>
</dbReference>
<feature type="compositionally biased region" description="Basic and acidic residues" evidence="1">
    <location>
        <begin position="295"/>
        <end position="305"/>
    </location>
</feature>
<gene>
    <name evidence="2" type="ORF">TRFO_27144</name>
</gene>
<accession>A0A1J4K1E7</accession>